<dbReference type="STRING" id="670307.HYPDE_25023"/>
<proteinExistence type="predicted"/>
<dbReference type="KEGG" id="hdt:HYPDE_25023"/>
<dbReference type="EMBL" id="CP005587">
    <property type="protein sequence ID" value="AGK56689.1"/>
    <property type="molecule type" value="Genomic_DNA"/>
</dbReference>
<dbReference type="AlphaFoldDB" id="N0AZT0"/>
<accession>N0AZT0</accession>
<dbReference type="RefSeq" id="WP_015596726.1">
    <property type="nucleotide sequence ID" value="NC_021172.1"/>
</dbReference>
<dbReference type="Proteomes" id="UP000005952">
    <property type="component" value="Chromosome"/>
</dbReference>
<evidence type="ECO:0000256" key="1">
    <source>
        <dbReference type="SAM" id="Phobius"/>
    </source>
</evidence>
<keyword evidence="1" id="KW-0812">Transmembrane</keyword>
<organism evidence="2 3">
    <name type="scientific">Hyphomicrobium denitrificans 1NES1</name>
    <dbReference type="NCBI Taxonomy" id="670307"/>
    <lineage>
        <taxon>Bacteria</taxon>
        <taxon>Pseudomonadati</taxon>
        <taxon>Pseudomonadota</taxon>
        <taxon>Alphaproteobacteria</taxon>
        <taxon>Hyphomicrobiales</taxon>
        <taxon>Hyphomicrobiaceae</taxon>
        <taxon>Hyphomicrobium</taxon>
    </lineage>
</organism>
<evidence type="ECO:0000313" key="2">
    <source>
        <dbReference type="EMBL" id="AGK56689.1"/>
    </source>
</evidence>
<dbReference type="HOGENOM" id="CLU_2355922_0_0_5"/>
<gene>
    <name evidence="2" type="ORF">HYPDE_25023</name>
</gene>
<keyword evidence="1" id="KW-0472">Membrane</keyword>
<keyword evidence="3" id="KW-1185">Reference proteome</keyword>
<evidence type="ECO:0008006" key="4">
    <source>
        <dbReference type="Google" id="ProtNLM"/>
    </source>
</evidence>
<name>N0AZT0_9HYPH</name>
<feature type="transmembrane region" description="Helical" evidence="1">
    <location>
        <begin position="76"/>
        <end position="94"/>
    </location>
</feature>
<keyword evidence="1" id="KW-1133">Transmembrane helix</keyword>
<dbReference type="OrthoDB" id="8448723at2"/>
<reference evidence="2 3" key="1">
    <citation type="journal article" date="2013" name="Genome Announc.">
        <title>Genome sequences for three denitrifying bacterial strains isolated from a uranium- and nitrate-contaminated subsurface environment.</title>
        <authorList>
            <person name="Venkatramanan R."/>
            <person name="Prakash O."/>
            <person name="Woyke T."/>
            <person name="Chain P."/>
            <person name="Goodwin L.A."/>
            <person name="Watson D."/>
            <person name="Brooks S."/>
            <person name="Kostka J.E."/>
            <person name="Green S.J."/>
        </authorList>
    </citation>
    <scope>NUCLEOTIDE SEQUENCE [LARGE SCALE GENOMIC DNA]</scope>
    <source>
        <strain evidence="2 3">1NES1</strain>
    </source>
</reference>
<evidence type="ECO:0000313" key="3">
    <source>
        <dbReference type="Proteomes" id="UP000005952"/>
    </source>
</evidence>
<sequence length="96" mass="9974">MARHDTPSEGRGASDDLVERVTDAGARAADAIGRAATHAEETREELLAQGAELSANVQKVGKNFSRALDKSIADQPMTTLGLAVAAGFVLGALWKA</sequence>
<protein>
    <recommendedName>
        <fullName evidence="4">DUF883 domain-containing protein</fullName>
    </recommendedName>
</protein>